<dbReference type="STRING" id="104452.A0A0L7L984"/>
<keyword evidence="3" id="KW-1185">Reference proteome</keyword>
<proteinExistence type="predicted"/>
<dbReference type="PANTHER" id="PTHR46599:SF3">
    <property type="entry name" value="PIGGYBAC TRANSPOSABLE ELEMENT-DERIVED PROTEIN 4"/>
    <property type="match status" value="1"/>
</dbReference>
<gene>
    <name evidence="2" type="ORF">OBRU01_13142</name>
</gene>
<evidence type="ECO:0000313" key="3">
    <source>
        <dbReference type="Proteomes" id="UP000037510"/>
    </source>
</evidence>
<protein>
    <submittedName>
        <fullName evidence="2">PiggyBac transposable element-derived protein 4</fullName>
    </submittedName>
</protein>
<feature type="domain" description="PiggyBac transposable element-derived protein" evidence="1">
    <location>
        <begin position="107"/>
        <end position="490"/>
    </location>
</feature>
<dbReference type="Proteomes" id="UP000037510">
    <property type="component" value="Unassembled WGS sequence"/>
</dbReference>
<evidence type="ECO:0000313" key="2">
    <source>
        <dbReference type="EMBL" id="KOB71806.1"/>
    </source>
</evidence>
<dbReference type="Pfam" id="PF13843">
    <property type="entry name" value="DDE_Tnp_1_7"/>
    <property type="match status" value="1"/>
</dbReference>
<evidence type="ECO:0000259" key="1">
    <source>
        <dbReference type="Pfam" id="PF13843"/>
    </source>
</evidence>
<dbReference type="PANTHER" id="PTHR46599">
    <property type="entry name" value="PIGGYBAC TRANSPOSABLE ELEMENT-DERIVED PROTEIN 4"/>
    <property type="match status" value="1"/>
</dbReference>
<sequence>VDIEKWLEDLGDDVVDKDDLAIDFDVGWSGHDYVTDAPATLPETLNLELTEWLTTDDLKSDRVLTDLLPIGHLTFDWTADHNTFTGQREQFKGTPGPTFPVDVNTRPVDIFLKYFDDDLLELIVRQTNRHATYQIDRFRTTENSRLNKWTNTDKCEITTFLAILIFQGLAPLSVESHYWKETGYLTLKYFKTLMTYNRFLLLKRLLNFSDSNISVSTDQTQRTDPKLRKIWPVLSHLQKKFSELYLPGQEIAIDESLLKWQGRLSFAQKIATKAAKVGVKTYELCESSTGYLWNFYVYTGKDSQQPSSELQDMDTAENSTKPPAPTCATARIVLNLVNPLLNLGHTLVMDNFYNSPLLARYLKSQGTDCYGTLRINREFVPESIKSVSKNDMRVGEVIHTFSRDVSICLWRDNNLVSMLSTYHENSIGGKEKYGRYKYKPQIVLDYNLMMGGVDKKDQLLSAHPIERSRNIIWYKKVFRRLLNITIVNSYVVYKIKHPNTTQRAFREKLAEELVGAFRPLVEVEPQPMVVTNIRSTLYIKHYVYLLRLGLKVGEEETYRSARYDFDRCLGSLFVYEVC</sequence>
<dbReference type="AlphaFoldDB" id="A0A0L7L984"/>
<name>A0A0L7L984_OPEBR</name>
<reference evidence="2 3" key="1">
    <citation type="journal article" date="2015" name="Genome Biol. Evol.">
        <title>The genome of winter moth (Operophtera brumata) provides a genomic perspective on sexual dimorphism and phenology.</title>
        <authorList>
            <person name="Derks M.F."/>
            <person name="Smit S."/>
            <person name="Salis L."/>
            <person name="Schijlen E."/>
            <person name="Bossers A."/>
            <person name="Mateman C."/>
            <person name="Pijl A.S."/>
            <person name="de Ridder D."/>
            <person name="Groenen M.A."/>
            <person name="Visser M.E."/>
            <person name="Megens H.J."/>
        </authorList>
    </citation>
    <scope>NUCLEOTIDE SEQUENCE [LARGE SCALE GENOMIC DNA]</scope>
    <source>
        <strain evidence="2">WM2013NL</strain>
        <tissue evidence="2">Head and thorax</tissue>
    </source>
</reference>
<dbReference type="EMBL" id="JTDY01002247">
    <property type="protein sequence ID" value="KOB71806.1"/>
    <property type="molecule type" value="Genomic_DNA"/>
</dbReference>
<dbReference type="InterPro" id="IPR029526">
    <property type="entry name" value="PGBD"/>
</dbReference>
<feature type="non-terminal residue" evidence="2">
    <location>
        <position position="1"/>
    </location>
</feature>
<accession>A0A0L7L984</accession>
<comment type="caution">
    <text evidence="2">The sequence shown here is derived from an EMBL/GenBank/DDBJ whole genome shotgun (WGS) entry which is preliminary data.</text>
</comment>
<organism evidence="2 3">
    <name type="scientific">Operophtera brumata</name>
    <name type="common">Winter moth</name>
    <name type="synonym">Phalaena brumata</name>
    <dbReference type="NCBI Taxonomy" id="104452"/>
    <lineage>
        <taxon>Eukaryota</taxon>
        <taxon>Metazoa</taxon>
        <taxon>Ecdysozoa</taxon>
        <taxon>Arthropoda</taxon>
        <taxon>Hexapoda</taxon>
        <taxon>Insecta</taxon>
        <taxon>Pterygota</taxon>
        <taxon>Neoptera</taxon>
        <taxon>Endopterygota</taxon>
        <taxon>Lepidoptera</taxon>
        <taxon>Glossata</taxon>
        <taxon>Ditrysia</taxon>
        <taxon>Geometroidea</taxon>
        <taxon>Geometridae</taxon>
        <taxon>Larentiinae</taxon>
        <taxon>Operophtera</taxon>
    </lineage>
</organism>